<protein>
    <recommendedName>
        <fullName evidence="3">Exo-alpha-sialidase</fullName>
    </recommendedName>
</protein>
<evidence type="ECO:0000313" key="1">
    <source>
        <dbReference type="EMBL" id="GAA1661117.1"/>
    </source>
</evidence>
<dbReference type="SUPFAM" id="SSF110296">
    <property type="entry name" value="Oligoxyloglucan reducing end-specific cellobiohydrolase"/>
    <property type="match status" value="1"/>
</dbReference>
<evidence type="ECO:0008006" key="3">
    <source>
        <dbReference type="Google" id="ProtNLM"/>
    </source>
</evidence>
<keyword evidence="2" id="KW-1185">Reference proteome</keyword>
<comment type="caution">
    <text evidence="1">The sequence shown here is derived from an EMBL/GenBank/DDBJ whole genome shotgun (WGS) entry which is preliminary data.</text>
</comment>
<evidence type="ECO:0000313" key="2">
    <source>
        <dbReference type="Proteomes" id="UP001500618"/>
    </source>
</evidence>
<proteinExistence type="predicted"/>
<name>A0ABN2FXT6_9ACTN</name>
<organism evidence="1 2">
    <name type="scientific">Fodinicola feengrottensis</name>
    <dbReference type="NCBI Taxonomy" id="435914"/>
    <lineage>
        <taxon>Bacteria</taxon>
        <taxon>Bacillati</taxon>
        <taxon>Actinomycetota</taxon>
        <taxon>Actinomycetes</taxon>
        <taxon>Mycobacteriales</taxon>
        <taxon>Fodinicola</taxon>
    </lineage>
</organism>
<reference evidence="1 2" key="1">
    <citation type="journal article" date="2019" name="Int. J. Syst. Evol. Microbiol.">
        <title>The Global Catalogue of Microorganisms (GCM) 10K type strain sequencing project: providing services to taxonomists for standard genome sequencing and annotation.</title>
        <authorList>
            <consortium name="The Broad Institute Genomics Platform"/>
            <consortium name="The Broad Institute Genome Sequencing Center for Infectious Disease"/>
            <person name="Wu L."/>
            <person name="Ma J."/>
        </authorList>
    </citation>
    <scope>NUCLEOTIDE SEQUENCE [LARGE SCALE GENOMIC DNA]</scope>
    <source>
        <strain evidence="1 2">JCM 14718</strain>
    </source>
</reference>
<dbReference type="Proteomes" id="UP001500618">
    <property type="component" value="Unassembled WGS sequence"/>
</dbReference>
<dbReference type="EMBL" id="BAAANY010000002">
    <property type="protein sequence ID" value="GAA1661117.1"/>
    <property type="molecule type" value="Genomic_DNA"/>
</dbReference>
<gene>
    <name evidence="1" type="ORF">GCM10009765_08200</name>
</gene>
<accession>A0ABN2FXT6</accession>
<sequence length="223" mass="23498">MYALTGDRREAEDVVQEAFVRAVVHSAIDPATGVLHLLAHQPAKTIGAARLGGDGTIWVSYKDGPSALDSSSGIAVTHDGGHSWITRQITQPDGRVVGPVISSDGIRAYADLSHLSQSSGNRILMTDNGGQTWTQRDGDISLPASPYSLPDGSIIGVDVQHTPFSVVVTADQGRTSTPVTAANNPSTFGRTADGLYVLADRGANPSDYLVSTDGRHWTKSPRP</sequence>